<dbReference type="Proteomes" id="UP000019184">
    <property type="component" value="Unassembled WGS sequence"/>
</dbReference>
<dbReference type="PANTHER" id="PTHR38591:SF1">
    <property type="entry name" value="BLL1000 PROTEIN"/>
    <property type="match status" value="1"/>
</dbReference>
<accession>A0A7U7GEB9</accession>
<dbReference type="Pfam" id="PF17186">
    <property type="entry name" value="Lipocalin_9"/>
    <property type="match status" value="1"/>
</dbReference>
<keyword evidence="1" id="KW-0812">Transmembrane</keyword>
<evidence type="ECO:0000313" key="4">
    <source>
        <dbReference type="Proteomes" id="UP000019184"/>
    </source>
</evidence>
<sequence length="390" mass="43561">MNRRNRYGWRIGLLAMALIIGVTGYRLLQPSPQPTGGITVGSALGGGDNVGYQRAYQPRPLQFPTDHGPHPEFRNEWWYATGNLSDAAGRQFGYQLTLFRIALSPTPPVADSAWRTHQIYMGHFALTDVAGNRHYGFERFSRGAVGLAGAQATPFRVWLEDWALTGSESAIFPLRLHAQEGEITLDLTLNVAKPMVLQGDRGLSQKTAEPGNASYYYSYTRLPTQGLVRVGDHSFAVSGASWLDREWSTSALGPDQRGWDWFALQLDDGRDFMFYRLRRNDGSMDPFSRGVLVEAGGQARSLRWDEVELQPLGEWASPNSGDRYPAGWRLRVSAEKLDLTITPKVADQEMRLTVRYWEGAVAVTGHAGDQPMNGQGYLEMTRYEPSTVIR</sequence>
<evidence type="ECO:0000313" key="3">
    <source>
        <dbReference type="EMBL" id="CDH46818.1"/>
    </source>
</evidence>
<keyword evidence="1" id="KW-0472">Membrane</keyword>
<evidence type="ECO:0000256" key="1">
    <source>
        <dbReference type="SAM" id="Phobius"/>
    </source>
</evidence>
<feature type="transmembrane region" description="Helical" evidence="1">
    <location>
        <begin position="7"/>
        <end position="28"/>
    </location>
</feature>
<dbReference type="RefSeq" id="WP_034435532.1">
    <property type="nucleotide sequence ID" value="NZ_CBTK010000278.1"/>
</dbReference>
<dbReference type="InterPro" id="IPR010791">
    <property type="entry name" value="AttH_dom"/>
</dbReference>
<name>A0A7U7GEB9_9GAMM</name>
<dbReference type="PANTHER" id="PTHR38591">
    <property type="entry name" value="HYDROLASE"/>
    <property type="match status" value="1"/>
</dbReference>
<comment type="caution">
    <text evidence="3">The sequence shown here is derived from an EMBL/GenBank/DDBJ whole genome shotgun (WGS) entry which is preliminary data.</text>
</comment>
<proteinExistence type="predicted"/>
<dbReference type="OrthoDB" id="9770826at2"/>
<dbReference type="EMBL" id="CBTK010000278">
    <property type="protein sequence ID" value="CDH46818.1"/>
    <property type="molecule type" value="Genomic_DNA"/>
</dbReference>
<gene>
    <name evidence="3" type="ORF">BN874_610029</name>
</gene>
<evidence type="ECO:0000259" key="2">
    <source>
        <dbReference type="Pfam" id="PF07143"/>
    </source>
</evidence>
<dbReference type="Pfam" id="PF07143">
    <property type="entry name" value="CrtC"/>
    <property type="match status" value="1"/>
</dbReference>
<keyword evidence="1" id="KW-1133">Transmembrane helix</keyword>
<dbReference type="AlphaFoldDB" id="A0A7U7GEB9"/>
<organism evidence="3 4">
    <name type="scientific">Candidatus Contendobacter odensis Run_B_J11</name>
    <dbReference type="NCBI Taxonomy" id="1400861"/>
    <lineage>
        <taxon>Bacteria</taxon>
        <taxon>Pseudomonadati</taxon>
        <taxon>Pseudomonadota</taxon>
        <taxon>Gammaproteobacteria</taxon>
        <taxon>Candidatus Competibacteraceae</taxon>
        <taxon>Candidatus Contendibacter</taxon>
    </lineage>
</organism>
<dbReference type="Gene3D" id="2.40.370.10">
    <property type="entry name" value="AttH-like domain"/>
    <property type="match status" value="2"/>
</dbReference>
<feature type="domain" description="AttH" evidence="2">
    <location>
        <begin position="76"/>
        <end position="249"/>
    </location>
</feature>
<protein>
    <submittedName>
        <fullName evidence="3">Secreted hydrolase-like protein</fullName>
    </submittedName>
</protein>
<reference evidence="3 4" key="1">
    <citation type="journal article" date="2014" name="ISME J.">
        <title>Candidatus Competibacter-lineage genomes retrieved from metagenomes reveal functional metabolic diversity.</title>
        <authorList>
            <person name="McIlroy S.J."/>
            <person name="Albertsen M."/>
            <person name="Andresen E.K."/>
            <person name="Saunders A.M."/>
            <person name="Kristiansen R."/>
            <person name="Stokholm-Bjerregaard M."/>
            <person name="Nielsen K.L."/>
            <person name="Nielsen P.H."/>
        </authorList>
    </citation>
    <scope>NUCLEOTIDE SEQUENCE [LARGE SCALE GENOMIC DNA]</scope>
    <source>
        <strain evidence="3 4">Run_B_J11</strain>
    </source>
</reference>
<keyword evidence="4" id="KW-1185">Reference proteome</keyword>
<dbReference type="SUPFAM" id="SSF159245">
    <property type="entry name" value="AttH-like"/>
    <property type="match status" value="1"/>
</dbReference>
<dbReference type="InterPro" id="IPR023374">
    <property type="entry name" value="AttH-like_dom_sf"/>
</dbReference>